<evidence type="ECO:0000313" key="3">
    <source>
        <dbReference type="Proteomes" id="UP001161137"/>
    </source>
</evidence>
<dbReference type="RefSeq" id="WP_279836927.1">
    <property type="nucleotide sequence ID" value="NZ_JAOCDH010000013.1"/>
</dbReference>
<dbReference type="Pfam" id="PF04860">
    <property type="entry name" value="Phage_portal"/>
    <property type="match status" value="1"/>
</dbReference>
<organism evidence="2 3">
    <name type="scientific">Ectopseudomonas toyotomiensis</name>
    <dbReference type="NCBI Taxonomy" id="554344"/>
    <lineage>
        <taxon>Bacteria</taxon>
        <taxon>Pseudomonadati</taxon>
        <taxon>Pseudomonadota</taxon>
        <taxon>Gammaproteobacteria</taxon>
        <taxon>Pseudomonadales</taxon>
        <taxon>Pseudomonadaceae</taxon>
        <taxon>Ectopseudomonas</taxon>
    </lineage>
</organism>
<gene>
    <name evidence="2" type="ORF">N5D41_12580</name>
</gene>
<dbReference type="PIRSF" id="PIRSF018494">
    <property type="entry name" value="PBSX_VPQ"/>
    <property type="match status" value="1"/>
</dbReference>
<evidence type="ECO:0000256" key="1">
    <source>
        <dbReference type="ARBA" id="ARBA00006799"/>
    </source>
</evidence>
<dbReference type="InterPro" id="IPR030935">
    <property type="entry name" value="PBSX_Proteobac"/>
</dbReference>
<dbReference type="InterPro" id="IPR006944">
    <property type="entry name" value="Phage/GTA_portal"/>
</dbReference>
<evidence type="ECO:0000313" key="2">
    <source>
        <dbReference type="EMBL" id="MDH0702321.1"/>
    </source>
</evidence>
<proteinExistence type="inferred from homology"/>
<comment type="similarity">
    <text evidence="1">Belongs to the phage portal family. PBSX subfamily.</text>
</comment>
<dbReference type="Proteomes" id="UP001161137">
    <property type="component" value="Unassembled WGS sequence"/>
</dbReference>
<name>A0AA42ISB4_9GAMM</name>
<dbReference type="InterPro" id="IPR006430">
    <property type="entry name" value="Phage_portal_PBSX"/>
</dbReference>
<dbReference type="AlphaFoldDB" id="A0AA42ISB4"/>
<sequence>MSTEQKGGQPVAVGEVLTGQGAAGAQAFTFGDPVPVLDGREVLDYLECWANGRWYEPPVSLDGLARSTKASVYLQSGLNFRRNMLVRTFKPHRLLSRQAFEQFATDFGWCGNAYLEKRDNMLGQAIGLQPVLAKYVRRGVDLETYFQVRGWKDEHEFKTGSIGHVREADINQEIYGLPEWMAALQSALLNESATLFRRKYYQNGSHAGFILYMHDAVQDESFVTDLREAMKNSKGPGNFRNLFMYAPGGKKDGIQLIPISEVAAKDDFGAIKNISRDDLLAALRIPPQLMGIVPQNAGGFGSIKDAAAIWAMNELEPIQAKLLQVNEWLGEEVIRFDEFRLPGTTDS</sequence>
<comment type="caution">
    <text evidence="2">The sequence shown here is derived from an EMBL/GenBank/DDBJ whole genome shotgun (WGS) entry which is preliminary data.</text>
</comment>
<dbReference type="NCBIfam" id="TIGR01540">
    <property type="entry name" value="portal_PBSX"/>
    <property type="match status" value="1"/>
</dbReference>
<dbReference type="EMBL" id="JAOCDH010000013">
    <property type="protein sequence ID" value="MDH0702321.1"/>
    <property type="molecule type" value="Genomic_DNA"/>
</dbReference>
<protein>
    <submittedName>
        <fullName evidence="2">Phage portal protein</fullName>
    </submittedName>
</protein>
<accession>A0AA42ISB4</accession>
<reference evidence="2" key="1">
    <citation type="submission" date="2022-09" db="EMBL/GenBank/DDBJ databases">
        <title>Intensive care unit water sources are persistently colonized with multi-drug resistant bacteria and are the site of extensive horizontal gene transfer of antibiotic resistance genes.</title>
        <authorList>
            <person name="Diorio-Toth L."/>
        </authorList>
    </citation>
    <scope>NUCLEOTIDE SEQUENCE</scope>
    <source>
        <strain evidence="2">GD03863</strain>
    </source>
</reference>